<evidence type="ECO:0000256" key="3">
    <source>
        <dbReference type="ARBA" id="ARBA00023125"/>
    </source>
</evidence>
<gene>
    <name evidence="6" type="ORF">A9Q84_14965</name>
</gene>
<dbReference type="InterPro" id="IPR000847">
    <property type="entry name" value="LysR_HTH_N"/>
</dbReference>
<dbReference type="EMBL" id="MAAO01000007">
    <property type="protein sequence ID" value="OUR95800.1"/>
    <property type="molecule type" value="Genomic_DNA"/>
</dbReference>
<dbReference type="PRINTS" id="PR00039">
    <property type="entry name" value="HTHLYSR"/>
</dbReference>
<dbReference type="InterPro" id="IPR005119">
    <property type="entry name" value="LysR_subst-bd"/>
</dbReference>
<dbReference type="Gene3D" id="1.10.10.10">
    <property type="entry name" value="Winged helix-like DNA-binding domain superfamily/Winged helix DNA-binding domain"/>
    <property type="match status" value="1"/>
</dbReference>
<dbReference type="Proteomes" id="UP000196531">
    <property type="component" value="Unassembled WGS sequence"/>
</dbReference>
<evidence type="ECO:0000313" key="7">
    <source>
        <dbReference type="Proteomes" id="UP000196531"/>
    </source>
</evidence>
<dbReference type="Pfam" id="PF00126">
    <property type="entry name" value="HTH_1"/>
    <property type="match status" value="1"/>
</dbReference>
<comment type="caution">
    <text evidence="6">The sequence shown here is derived from an EMBL/GenBank/DDBJ whole genome shotgun (WGS) entry which is preliminary data.</text>
</comment>
<evidence type="ECO:0000256" key="2">
    <source>
        <dbReference type="ARBA" id="ARBA00023015"/>
    </source>
</evidence>
<keyword evidence="3" id="KW-0238">DNA-binding</keyword>
<dbReference type="GO" id="GO:0003700">
    <property type="term" value="F:DNA-binding transcription factor activity"/>
    <property type="evidence" value="ECO:0007669"/>
    <property type="project" value="InterPro"/>
</dbReference>
<dbReference type="SUPFAM" id="SSF53850">
    <property type="entry name" value="Periplasmic binding protein-like II"/>
    <property type="match status" value="1"/>
</dbReference>
<dbReference type="PANTHER" id="PTHR30126">
    <property type="entry name" value="HTH-TYPE TRANSCRIPTIONAL REGULATOR"/>
    <property type="match status" value="1"/>
</dbReference>
<sequence>MTYDQLLTLDAIIKAGSFKAAAERLHKSQPSISVAVKKLEEEFQIQIFSRAEYRPKLTETGKAFYEKARLALFHMQSLNSFGEELAMGIESNVHVGMDALCPGEKLYCPLKMFFDDYPATTLHLQMDVISGTLEKLEKGEIQIGIMPIHHHNLDLQQYDSFPIGEVTMMPVIHKNHLENIDLSIHELKKIPQLIIPSTGSDRSITYGVLEGGNHWKVTDMAMKQEMISSGLGWGGLPFHKIQNELESGELVMIDMEPLIKRTSTIHIVRNKLRPLGPVSTQLWEKLKEVKF</sequence>
<organism evidence="6 7">
    <name type="scientific">Halobacteriovorax marinus</name>
    <dbReference type="NCBI Taxonomy" id="97084"/>
    <lineage>
        <taxon>Bacteria</taxon>
        <taxon>Pseudomonadati</taxon>
        <taxon>Bdellovibrionota</taxon>
        <taxon>Bacteriovoracia</taxon>
        <taxon>Bacteriovoracales</taxon>
        <taxon>Halobacteriovoraceae</taxon>
        <taxon>Halobacteriovorax</taxon>
    </lineage>
</organism>
<evidence type="ECO:0000313" key="6">
    <source>
        <dbReference type="EMBL" id="OUR95800.1"/>
    </source>
</evidence>
<dbReference type="GO" id="GO:0000976">
    <property type="term" value="F:transcription cis-regulatory region binding"/>
    <property type="evidence" value="ECO:0007669"/>
    <property type="project" value="TreeGrafter"/>
</dbReference>
<dbReference type="InterPro" id="IPR036388">
    <property type="entry name" value="WH-like_DNA-bd_sf"/>
</dbReference>
<dbReference type="PROSITE" id="PS50931">
    <property type="entry name" value="HTH_LYSR"/>
    <property type="match status" value="1"/>
</dbReference>
<evidence type="ECO:0000256" key="4">
    <source>
        <dbReference type="ARBA" id="ARBA00023163"/>
    </source>
</evidence>
<dbReference type="AlphaFoldDB" id="A0A1Y5F561"/>
<proteinExistence type="inferred from homology"/>
<keyword evidence="2" id="KW-0805">Transcription regulation</keyword>
<name>A0A1Y5F561_9BACT</name>
<dbReference type="PANTHER" id="PTHR30126:SF88">
    <property type="entry name" value="TRANSCRIPTIONAL REGULATOR-RELATED"/>
    <property type="match status" value="1"/>
</dbReference>
<feature type="domain" description="HTH lysR-type" evidence="5">
    <location>
        <begin position="1"/>
        <end position="58"/>
    </location>
</feature>
<evidence type="ECO:0000256" key="1">
    <source>
        <dbReference type="ARBA" id="ARBA00009437"/>
    </source>
</evidence>
<dbReference type="InterPro" id="IPR036390">
    <property type="entry name" value="WH_DNA-bd_sf"/>
</dbReference>
<evidence type="ECO:0000259" key="5">
    <source>
        <dbReference type="PROSITE" id="PS50931"/>
    </source>
</evidence>
<dbReference type="Pfam" id="PF03466">
    <property type="entry name" value="LysR_substrate"/>
    <property type="match status" value="1"/>
</dbReference>
<comment type="similarity">
    <text evidence="1">Belongs to the LysR transcriptional regulatory family.</text>
</comment>
<dbReference type="SUPFAM" id="SSF46785">
    <property type="entry name" value="Winged helix' DNA-binding domain"/>
    <property type="match status" value="1"/>
</dbReference>
<dbReference type="Gene3D" id="3.40.190.290">
    <property type="match status" value="1"/>
</dbReference>
<reference evidence="7" key="1">
    <citation type="journal article" date="2017" name="Proc. Natl. Acad. Sci. U.S.A.">
        <title>Simulation of Deepwater Horizon oil plume reveals substrate specialization within a complex community of hydrocarbon-degraders.</title>
        <authorList>
            <person name="Hu P."/>
            <person name="Dubinsky E.A."/>
            <person name="Probst A.J."/>
            <person name="Wang J."/>
            <person name="Sieber C.M.K."/>
            <person name="Tom L.M."/>
            <person name="Gardinali P."/>
            <person name="Banfield J.F."/>
            <person name="Atlas R.M."/>
            <person name="Andersen G.L."/>
        </authorList>
    </citation>
    <scope>NUCLEOTIDE SEQUENCE [LARGE SCALE GENOMIC DNA]</scope>
</reference>
<protein>
    <recommendedName>
        <fullName evidence="5">HTH lysR-type domain-containing protein</fullName>
    </recommendedName>
</protein>
<keyword evidence="4" id="KW-0804">Transcription</keyword>
<accession>A0A1Y5F561</accession>